<name>A0A6C0JB78_9ZZZZ</name>
<protein>
    <submittedName>
        <fullName evidence="2">Uncharacterized protein</fullName>
    </submittedName>
</protein>
<keyword evidence="1" id="KW-0812">Transmembrane</keyword>
<dbReference type="EMBL" id="MN740350">
    <property type="protein sequence ID" value="QHU01807.1"/>
    <property type="molecule type" value="Genomic_DNA"/>
</dbReference>
<organism evidence="2">
    <name type="scientific">viral metagenome</name>
    <dbReference type="NCBI Taxonomy" id="1070528"/>
    <lineage>
        <taxon>unclassified sequences</taxon>
        <taxon>metagenomes</taxon>
        <taxon>organismal metagenomes</taxon>
    </lineage>
</organism>
<evidence type="ECO:0000313" key="2">
    <source>
        <dbReference type="EMBL" id="QHU01807.1"/>
    </source>
</evidence>
<dbReference type="AlphaFoldDB" id="A0A6C0JB78"/>
<feature type="transmembrane region" description="Helical" evidence="1">
    <location>
        <begin position="12"/>
        <end position="30"/>
    </location>
</feature>
<keyword evidence="1" id="KW-0472">Membrane</keyword>
<accession>A0A6C0JB78</accession>
<keyword evidence="1" id="KW-1133">Transmembrane helix</keyword>
<proteinExistence type="predicted"/>
<reference evidence="2" key="1">
    <citation type="journal article" date="2020" name="Nature">
        <title>Giant virus diversity and host interactions through global metagenomics.</title>
        <authorList>
            <person name="Schulz F."/>
            <person name="Roux S."/>
            <person name="Paez-Espino D."/>
            <person name="Jungbluth S."/>
            <person name="Walsh D.A."/>
            <person name="Denef V.J."/>
            <person name="McMahon K.D."/>
            <person name="Konstantinidis K.T."/>
            <person name="Eloe-Fadrosh E.A."/>
            <person name="Kyrpides N.C."/>
            <person name="Woyke T."/>
        </authorList>
    </citation>
    <scope>NUCLEOTIDE SEQUENCE</scope>
    <source>
        <strain evidence="2">GVMAG-M-3300025880-56</strain>
    </source>
</reference>
<sequence length="32" mass="3988">MMNIFLVTKTLKKYSVTILKIFFFIFHFLFQQ</sequence>
<evidence type="ECO:0000256" key="1">
    <source>
        <dbReference type="SAM" id="Phobius"/>
    </source>
</evidence>